<feature type="domain" description="Alpha-galactosidase NEW3" evidence="2">
    <location>
        <begin position="1002"/>
        <end position="1079"/>
    </location>
</feature>
<dbReference type="InterPro" id="IPR012340">
    <property type="entry name" value="NA-bd_OB-fold"/>
</dbReference>
<sequence length="1316" mass="140487">MVRMARSSLFVLLSCVAAVFFFSALSGPVLAGGCVAGGTPIPSSNGNWTVVNATICGNVTINITGNVTVNSGGSLTLENVTLLFNVSNAHNATLKIRDNGKLYANNTTITTNATGGGIEVLFLKGSTVSMNNSIVRYVNGTAHRGTPIGTYLEGSNSTFEFRNVVFNNSHAGPAVTLNGTSSPTLVNLTLDDNYWGFNVTNSISVTIYNSTITNTTNNADVTLAVNSNVTLLGTIHNVGKIPALTGSASLNTSWYVEIYVVTSLANGNKYEMGSASVEVFANNTTSVKNATTNASGLTSPTFILTHRINSSGGNYSNNQHNVTANKTGGGTLNNTLFNLSNSNLVGGSNVTVQMFWPLHILSFDSNVTSVAIPTQSYAFVNLTLNNTGNTWDRVIFKNNASEGWKFNFTSPNSSFSSTDYGLNISNYDNVSFTLRVEVPTNATPGKSYLINLSANSTGNSSRGRWNVSNIILTVNISNTTLNWATLVQNGTALLQKNMDTSLFVWNASNYTTAWALWAMNNTYSANTTSISQVLSRFNNSSNSSVAWLDSTYAASNVTTALTLIAHKKSSLSNTAYANLTASANYLSLIVNDTKTLPETAIILAAIYQSGVNTSDDTVNDAFNWLRDQQINGTAGRGSWGSDTLNTSWALYAMASLGNTSDNRTAARRWLQSNQSMAGYFGNGNGLVNITAVAILALTEDNTNTTWFVDNDRNFATTNDRFYHGSIERGLNYLARSSVSGSTGGWNTSTPGGDNLPTAMVIAAFSSGAKYGTLSGYVNGTGNASGWNNITAAIVSFNTSSANYSVATNNAGFFTLNLPVTKYTPLVHFDAYMTNSSVSWFTLNNSQNLTNKNFGALPKINVSGDNANPSNGIFNATTVDAGTRVKINGSAIYAHSGQNFTGAMYYISDNSNSISSSNIATAASTNYTEHVFIAPSPSSLTAYSVTMWVNDTYGSNGSITQTINVRAATSAVSAGGGGGGGGGAASDYSLTIIEYDNQLTIAQGESRSTIVKVKNSGVQSLEDVALTVGGIPSSWYAVTVRNSTLSTEDLNAGEAVTFDVSWDIPSYAEAKTHVVTWKATDKDSKALVEKSLELKISKVWTNTTVGDLNVTIYQLKLRMANLTLLVSKLDRRGVDVTSLNADLKALNQSIQSSIQKYNAGEYSDSELLAIQAGLKADLIEKEINEELQQRGAVFRALKAVAVSGNLGSILAIFIVSGFAGFIIWFKFFKVIRISHIKEEPSKFTEGTRIEGVVKSISETSKGKVFLVSDGTGKLHVRYPYYTTVEQGDMIRCTGLVKTYKDVPYMEASDLHKVTIKH</sequence>
<proteinExistence type="predicted"/>
<keyword evidence="1" id="KW-0812">Transmembrane</keyword>
<gene>
    <name evidence="3" type="ORF">H1011_00080</name>
</gene>
<name>A0A832XFJ1_9ARCH</name>
<keyword evidence="1" id="KW-1133">Transmembrane helix</keyword>
<feature type="transmembrane region" description="Helical" evidence="1">
    <location>
        <begin position="1205"/>
        <end position="1226"/>
    </location>
</feature>
<dbReference type="Pfam" id="PF10633">
    <property type="entry name" value="NPCBM_assoc"/>
    <property type="match status" value="1"/>
</dbReference>
<accession>A0A832XFJ1</accession>
<evidence type="ECO:0000256" key="1">
    <source>
        <dbReference type="SAM" id="Phobius"/>
    </source>
</evidence>
<dbReference type="InterPro" id="IPR018905">
    <property type="entry name" value="A-galactase_NEW3"/>
</dbReference>
<dbReference type="SUPFAM" id="SSF48239">
    <property type="entry name" value="Terpenoid cyclases/Protein prenyltransferases"/>
    <property type="match status" value="1"/>
</dbReference>
<evidence type="ECO:0000259" key="2">
    <source>
        <dbReference type="Pfam" id="PF10633"/>
    </source>
</evidence>
<keyword evidence="1" id="KW-0472">Membrane</keyword>
<evidence type="ECO:0000313" key="3">
    <source>
        <dbReference type="EMBL" id="HIJ99213.1"/>
    </source>
</evidence>
<dbReference type="PROSITE" id="PS51257">
    <property type="entry name" value="PROKAR_LIPOPROTEIN"/>
    <property type="match status" value="1"/>
</dbReference>
<dbReference type="CDD" id="cd00688">
    <property type="entry name" value="ISOPREN_C2_like"/>
    <property type="match status" value="1"/>
</dbReference>
<keyword evidence="4" id="KW-1185">Reference proteome</keyword>
<dbReference type="Gene3D" id="2.40.50.140">
    <property type="entry name" value="Nucleic acid-binding proteins"/>
    <property type="match status" value="1"/>
</dbReference>
<dbReference type="Proteomes" id="UP000604391">
    <property type="component" value="Unassembled WGS sequence"/>
</dbReference>
<comment type="caution">
    <text evidence="3">The sequence shown here is derived from an EMBL/GenBank/DDBJ whole genome shotgun (WGS) entry which is preliminary data.</text>
</comment>
<organism evidence="3 4">
    <name type="scientific">Candidatus Undinarchaeum marinum</name>
    <dbReference type="NCBI Taxonomy" id="2756141"/>
    <lineage>
        <taxon>Archaea</taxon>
        <taxon>Candidatus Undinarchaeota</taxon>
        <taxon>Candidatus Undinarchaeia</taxon>
        <taxon>Candidatus Undinarchaeales</taxon>
        <taxon>Candidatus Undinarchaeaceae</taxon>
        <taxon>Candidatus Undinarchaeum</taxon>
    </lineage>
</organism>
<dbReference type="InterPro" id="IPR008930">
    <property type="entry name" value="Terpenoid_cyclase/PrenylTrfase"/>
</dbReference>
<evidence type="ECO:0000313" key="4">
    <source>
        <dbReference type="Proteomes" id="UP000604391"/>
    </source>
</evidence>
<dbReference type="Gene3D" id="1.50.10.20">
    <property type="match status" value="1"/>
</dbReference>
<dbReference type="EMBL" id="DVAD01000001">
    <property type="protein sequence ID" value="HIJ99213.1"/>
    <property type="molecule type" value="Genomic_DNA"/>
</dbReference>
<reference evidence="3 4" key="1">
    <citation type="journal article" name="Nat. Commun.">
        <title>Undinarchaeota illuminate DPANN phylogeny and the impact of gene transfer on archaeal evolution.</title>
        <authorList>
            <person name="Dombrowski N."/>
            <person name="Williams T.A."/>
            <person name="Sun J."/>
            <person name="Woodcroft B.J."/>
            <person name="Lee J.H."/>
            <person name="Minh B.Q."/>
            <person name="Rinke C."/>
            <person name="Spang A."/>
        </authorList>
    </citation>
    <scope>NUCLEOTIDE SEQUENCE [LARGE SCALE GENOMIC DNA]</scope>
    <source>
        <strain evidence="3">MAG_bin17</strain>
    </source>
</reference>
<protein>
    <recommendedName>
        <fullName evidence="2">Alpha-galactosidase NEW3 domain-containing protein</fullName>
    </recommendedName>
</protein>